<dbReference type="OrthoDB" id="1032153at2"/>
<dbReference type="EMBL" id="CDOL01000223">
    <property type="protein sequence ID" value="CEN53049.1"/>
    <property type="molecule type" value="Genomic_DNA"/>
</dbReference>
<gene>
    <name evidence="1" type="ORF">CCAND93_350025</name>
</gene>
<evidence type="ECO:0000313" key="1">
    <source>
        <dbReference type="EMBL" id="CEN53049.1"/>
    </source>
</evidence>
<dbReference type="AlphaFoldDB" id="A0A0B7IR10"/>
<protein>
    <submittedName>
        <fullName evidence="1">Uncharacterized protein</fullName>
    </submittedName>
</protein>
<name>A0A0B7IR10_9FLAO</name>
<evidence type="ECO:0000313" key="2">
    <source>
        <dbReference type="Proteomes" id="UP000038200"/>
    </source>
</evidence>
<reference evidence="1 2" key="1">
    <citation type="submission" date="2015-01" db="EMBL/GenBank/DDBJ databases">
        <authorList>
            <person name="Xiang T."/>
            <person name="Song Y."/>
            <person name="Huang L."/>
            <person name="Wang B."/>
            <person name="Wu P."/>
        </authorList>
    </citation>
    <scope>NUCLEOTIDE SEQUENCE [LARGE SCALE GENOMIC DNA]</scope>
    <source>
        <strain evidence="1 2">CcD93</strain>
    </source>
</reference>
<sequence>MEGITIEECFSQLLEKRAWYKNSPYDRKSAFVHKKKFLEGTLSIDIMKIYLQSSGYVVVQQELWNKKEVYEKRNKGGNNIITE</sequence>
<accession>A0A0B7IR10</accession>
<dbReference type="Proteomes" id="UP000038200">
    <property type="component" value="Unassembled WGS sequence"/>
</dbReference>
<proteinExistence type="predicted"/>
<organism evidence="1 2">
    <name type="scientific">Capnocytophaga canis</name>
    <dbReference type="NCBI Taxonomy" id="1848903"/>
    <lineage>
        <taxon>Bacteria</taxon>
        <taxon>Pseudomonadati</taxon>
        <taxon>Bacteroidota</taxon>
        <taxon>Flavobacteriia</taxon>
        <taxon>Flavobacteriales</taxon>
        <taxon>Flavobacteriaceae</taxon>
        <taxon>Capnocytophaga</taxon>
    </lineage>
</organism>
<dbReference type="RefSeq" id="WP_042007767.1">
    <property type="nucleotide sequence ID" value="NZ_CDOL01000223.1"/>
</dbReference>